<evidence type="ECO:0000313" key="3">
    <source>
        <dbReference type="EMBL" id="THG28943.1"/>
    </source>
</evidence>
<dbReference type="EMBL" id="SSSN01000016">
    <property type="protein sequence ID" value="THG28943.1"/>
    <property type="molecule type" value="Genomic_DNA"/>
</dbReference>
<reference evidence="3 5" key="1">
    <citation type="submission" date="2019-04" db="EMBL/GenBank/DDBJ databases">
        <authorList>
            <person name="Jiang L."/>
        </authorList>
    </citation>
    <scope>NUCLEOTIDE SEQUENCE [LARGE SCALE GENOMIC DNA]</scope>
    <source>
        <strain evidence="3 5">YIM 131861</strain>
    </source>
</reference>
<keyword evidence="1" id="KW-0732">Signal</keyword>
<feature type="signal peptide" evidence="1">
    <location>
        <begin position="1"/>
        <end position="31"/>
    </location>
</feature>
<dbReference type="InterPro" id="IPR013785">
    <property type="entry name" value="Aldolase_TIM"/>
</dbReference>
<sequence length="279" mass="29695">MRTTTRTLLSAVLTAGTLVATLAATAPAAQAAGAPLPPVNAQFDYQIGGPYTPAASVGILDRDHTASPVAGRYNICYVNAYQTQSDDTTTWAGGNSDLILRNSKGVKVGDPKWNEYLLDTSTSAKRARIAAIVNGWIDECASKGFQAVEPDNLDSWTRSKSGGKQLLTKQNNIDLATLLAAHAHQKGLAIAQKNTSQLGSVGKNTVGFDFAIAEECQAYEECDAYTDVYGANVIEIEYTDNDLSAYTDACAAQGSTISVILRDRDVVAKGKSGYTYKYC</sequence>
<evidence type="ECO:0000313" key="5">
    <source>
        <dbReference type="Proteomes" id="UP000307380"/>
    </source>
</evidence>
<feature type="domain" description="Glycoside-hydrolase family GH114 TIM-barrel" evidence="2">
    <location>
        <begin position="42"/>
        <end position="268"/>
    </location>
</feature>
<accession>A0A4S4FFM4</accession>
<keyword evidence="5" id="KW-1185">Reference proteome</keyword>
<dbReference type="SUPFAM" id="SSF51445">
    <property type="entry name" value="(Trans)glycosidases"/>
    <property type="match status" value="1"/>
</dbReference>
<dbReference type="Gene3D" id="3.20.20.70">
    <property type="entry name" value="Aldolase class I"/>
    <property type="match status" value="1"/>
</dbReference>
<organism evidence="3 5">
    <name type="scientific">Orlajensenia flava</name>
    <dbReference type="NCBI Taxonomy" id="2565934"/>
    <lineage>
        <taxon>Bacteria</taxon>
        <taxon>Bacillati</taxon>
        <taxon>Actinomycetota</taxon>
        <taxon>Actinomycetes</taxon>
        <taxon>Micrococcales</taxon>
        <taxon>Microbacteriaceae</taxon>
        <taxon>Orlajensenia</taxon>
    </lineage>
</organism>
<dbReference type="Proteomes" id="UP000307380">
    <property type="component" value="Unassembled WGS sequence"/>
</dbReference>
<dbReference type="InterPro" id="IPR017853">
    <property type="entry name" value="GH"/>
</dbReference>
<feature type="chain" id="PRO_5033833470" description="Glycoside-hydrolase family GH114 TIM-barrel domain-containing protein" evidence="1">
    <location>
        <begin position="32"/>
        <end position="279"/>
    </location>
</feature>
<name>A0A4S4FFM4_9MICO</name>
<dbReference type="PROSITE" id="PS51318">
    <property type="entry name" value="TAT"/>
    <property type="match status" value="1"/>
</dbReference>
<protein>
    <recommendedName>
        <fullName evidence="2">Glycoside-hydrolase family GH114 TIM-barrel domain-containing protein</fullName>
    </recommendedName>
</protein>
<dbReference type="EMBL" id="SSSN01000010">
    <property type="protein sequence ID" value="THG32109.1"/>
    <property type="molecule type" value="Genomic_DNA"/>
</dbReference>
<dbReference type="Pfam" id="PF03537">
    <property type="entry name" value="Glyco_hydro_114"/>
    <property type="match status" value="1"/>
</dbReference>
<evidence type="ECO:0000256" key="1">
    <source>
        <dbReference type="SAM" id="SignalP"/>
    </source>
</evidence>
<comment type="caution">
    <text evidence="3">The sequence shown here is derived from an EMBL/GenBank/DDBJ whole genome shotgun (WGS) entry which is preliminary data.</text>
</comment>
<dbReference type="InterPro" id="IPR004352">
    <property type="entry name" value="GH114_TIM-barrel"/>
</dbReference>
<evidence type="ECO:0000313" key="4">
    <source>
        <dbReference type="EMBL" id="THG32109.1"/>
    </source>
</evidence>
<dbReference type="PANTHER" id="PTHR35273">
    <property type="entry name" value="ALPHA-1,4 POLYGALACTOSAMINIDASE, PUTATIVE (AFU_ORTHOLOGUE AFUA_3G07890)-RELATED"/>
    <property type="match status" value="1"/>
</dbReference>
<dbReference type="InterPro" id="IPR006311">
    <property type="entry name" value="TAT_signal"/>
</dbReference>
<dbReference type="AlphaFoldDB" id="A0A4S4FFM4"/>
<dbReference type="RefSeq" id="WP_136425030.1">
    <property type="nucleotide sequence ID" value="NZ_SSSN01000010.1"/>
</dbReference>
<evidence type="ECO:0000259" key="2">
    <source>
        <dbReference type="Pfam" id="PF03537"/>
    </source>
</evidence>
<dbReference type="OrthoDB" id="319933at2"/>
<dbReference type="PANTHER" id="PTHR35273:SF2">
    <property type="entry name" value="ALPHA-GALACTOSIDASE"/>
    <property type="match status" value="1"/>
</dbReference>
<proteinExistence type="predicted"/>
<gene>
    <name evidence="4" type="ORF">E6C70_13255</name>
    <name evidence="3" type="ORF">E6C70_16350</name>
</gene>